<protein>
    <submittedName>
        <fullName evidence="1">Uncharacterized protein</fullName>
    </submittedName>
</protein>
<keyword evidence="2" id="KW-1185">Reference proteome</keyword>
<evidence type="ECO:0000313" key="2">
    <source>
        <dbReference type="Proteomes" id="UP000821845"/>
    </source>
</evidence>
<sequence length="748" mass="80335">MGSVTWLLVPVALLGGVPFPTPVYYTISALKEAAKSLKATTASPCPEEKFVSTDILDSPPRHSRSSTAVASATVAPTTNLGNPRSFLPTFGEMPEETHARTDPSPALVSSQKQMQAKREVKTTKQRYWESLSSAFSTALLKKEAATAWRGRRVTETAGLERQMGSINSPEKSFLPKTTAVGHREVLFLRERLTRRHDGHAKTTPTTTTHAFLRPKGLVETSLPSTATTNKTILDVNEYQATAASSDTDDMRVADVLMQRLRTAGGRREGSAGFERTTYAEPTTGSGNAVLVAEINDLTSSTRPQTAGPIQPSTLAGNAVPISTRVPYESIRLPTTHQAVEASADPVSPEREDIRDVEVHENLSTQLSQLITPGNDEVTEPLKTGPESEASTPVTTWAALSTSANDVSDNSYANQASSAEDMYPSGTSAGHGLTPEETTSVAPVFTEKITQPDSLPVTSADLPVTEREISDIITTSTQTSPAEMWSTNEARVISQSAPPDQDTTTEKPTTYTTSPLKSRETVVTTPGDVESVTTGPGRPLSTSNSSNPLAGGLPKPGINPKDSGRRQPEVMHSTEPPEAYPSVNGVRVRLGLDADYGACVRGREWQFREHIRRQLSVLLRVPLPGVRNVRVLPGSIIVEADMVPVKTPLLEVDRSALLAARTDLQDRIDKGTVVVTDLDGNRLPIFTSTVYSLQPPRGSSYSPALLGALTAMFFGATSVIVASAYLVRRHVREGHVSPSPEAVRSLPLL</sequence>
<name>A0ACB7T703_HYAAI</name>
<gene>
    <name evidence="1" type="ORF">HPB50_009480</name>
</gene>
<evidence type="ECO:0000313" key="1">
    <source>
        <dbReference type="EMBL" id="KAH6942715.1"/>
    </source>
</evidence>
<dbReference type="Proteomes" id="UP000821845">
    <property type="component" value="Chromosome 10"/>
</dbReference>
<organism evidence="1 2">
    <name type="scientific">Hyalomma asiaticum</name>
    <name type="common">Tick</name>
    <dbReference type="NCBI Taxonomy" id="266040"/>
    <lineage>
        <taxon>Eukaryota</taxon>
        <taxon>Metazoa</taxon>
        <taxon>Ecdysozoa</taxon>
        <taxon>Arthropoda</taxon>
        <taxon>Chelicerata</taxon>
        <taxon>Arachnida</taxon>
        <taxon>Acari</taxon>
        <taxon>Parasitiformes</taxon>
        <taxon>Ixodida</taxon>
        <taxon>Ixodoidea</taxon>
        <taxon>Ixodidae</taxon>
        <taxon>Hyalomminae</taxon>
        <taxon>Hyalomma</taxon>
    </lineage>
</organism>
<proteinExistence type="predicted"/>
<accession>A0ACB7T703</accession>
<reference evidence="1" key="1">
    <citation type="submission" date="2020-05" db="EMBL/GenBank/DDBJ databases">
        <title>Large-scale comparative analyses of tick genomes elucidate their genetic diversity and vector capacities.</title>
        <authorList>
            <person name="Jia N."/>
            <person name="Wang J."/>
            <person name="Shi W."/>
            <person name="Du L."/>
            <person name="Sun Y."/>
            <person name="Zhan W."/>
            <person name="Jiang J."/>
            <person name="Wang Q."/>
            <person name="Zhang B."/>
            <person name="Ji P."/>
            <person name="Sakyi L.B."/>
            <person name="Cui X."/>
            <person name="Yuan T."/>
            <person name="Jiang B."/>
            <person name="Yang W."/>
            <person name="Lam T.T.-Y."/>
            <person name="Chang Q."/>
            <person name="Ding S."/>
            <person name="Wang X."/>
            <person name="Zhu J."/>
            <person name="Ruan X."/>
            <person name="Zhao L."/>
            <person name="Wei J."/>
            <person name="Que T."/>
            <person name="Du C."/>
            <person name="Cheng J."/>
            <person name="Dai P."/>
            <person name="Han X."/>
            <person name="Huang E."/>
            <person name="Gao Y."/>
            <person name="Liu J."/>
            <person name="Shao H."/>
            <person name="Ye R."/>
            <person name="Li L."/>
            <person name="Wei W."/>
            <person name="Wang X."/>
            <person name="Wang C."/>
            <person name="Yang T."/>
            <person name="Huo Q."/>
            <person name="Li W."/>
            <person name="Guo W."/>
            <person name="Chen H."/>
            <person name="Zhou L."/>
            <person name="Ni X."/>
            <person name="Tian J."/>
            <person name="Zhou Y."/>
            <person name="Sheng Y."/>
            <person name="Liu T."/>
            <person name="Pan Y."/>
            <person name="Xia L."/>
            <person name="Li J."/>
            <person name="Zhao F."/>
            <person name="Cao W."/>
        </authorList>
    </citation>
    <scope>NUCLEOTIDE SEQUENCE</scope>
    <source>
        <strain evidence="1">Hyas-2018</strain>
    </source>
</reference>
<comment type="caution">
    <text evidence="1">The sequence shown here is derived from an EMBL/GenBank/DDBJ whole genome shotgun (WGS) entry which is preliminary data.</text>
</comment>
<dbReference type="EMBL" id="CM023490">
    <property type="protein sequence ID" value="KAH6942715.1"/>
    <property type="molecule type" value="Genomic_DNA"/>
</dbReference>